<accession>Q2LQP8</accession>
<proteinExistence type="predicted"/>
<dbReference type="InParanoid" id="Q2LQP8"/>
<dbReference type="HOGENOM" id="CLU_2095638_0_0_7"/>
<sequence length="116" mass="13738">MTGCGQWRDKMEFSSLLEAFAVYHREPEGSRAYLDAIAYILRSVPPEIKEEFYRIVFSHFPELKPDYYDKEGNPLYDLDHACEFLGLSDEDKERFIEWAQDQQGIFADPERLHKIQ</sequence>
<evidence type="ECO:0000313" key="2">
    <source>
        <dbReference type="Proteomes" id="UP000001933"/>
    </source>
</evidence>
<protein>
    <submittedName>
        <fullName evidence="1">Hypothetical cytosolic protein</fullName>
    </submittedName>
</protein>
<dbReference type="Proteomes" id="UP000001933">
    <property type="component" value="Chromosome"/>
</dbReference>
<dbReference type="AlphaFoldDB" id="Q2LQP8"/>
<reference evidence="1 2" key="1">
    <citation type="journal article" date="2007" name="Proc. Natl. Acad. Sci. U.S.A.">
        <title>The genome of Syntrophus aciditrophicus: life at the thermodynamic limit of microbial growth.</title>
        <authorList>
            <person name="McInerney M.J."/>
            <person name="Rohlin L."/>
            <person name="Mouttaki H."/>
            <person name="Kim U."/>
            <person name="Krupp R.S."/>
            <person name="Rios-Hernandez L."/>
            <person name="Sieber J."/>
            <person name="Struchtemeyer C.G."/>
            <person name="Bhattacharyya A."/>
            <person name="Campbell J.W."/>
            <person name="Gunsalus R.P."/>
        </authorList>
    </citation>
    <scope>NUCLEOTIDE SEQUENCE [LARGE SCALE GENOMIC DNA]</scope>
    <source>
        <strain evidence="1 2">SB</strain>
    </source>
</reference>
<keyword evidence="2" id="KW-1185">Reference proteome</keyword>
<evidence type="ECO:0000313" key="1">
    <source>
        <dbReference type="EMBL" id="ABC76411.1"/>
    </source>
</evidence>
<dbReference type="KEGG" id="sat:SYN_02314"/>
<dbReference type="EMBL" id="CP000252">
    <property type="protein sequence ID" value="ABC76411.1"/>
    <property type="molecule type" value="Genomic_DNA"/>
</dbReference>
<gene>
    <name evidence="1" type="ORF">SYN_02314</name>
</gene>
<organism evidence="1 2">
    <name type="scientific">Syntrophus aciditrophicus (strain SB)</name>
    <dbReference type="NCBI Taxonomy" id="56780"/>
    <lineage>
        <taxon>Bacteria</taxon>
        <taxon>Pseudomonadati</taxon>
        <taxon>Thermodesulfobacteriota</taxon>
        <taxon>Syntrophia</taxon>
        <taxon>Syntrophales</taxon>
        <taxon>Syntrophaceae</taxon>
        <taxon>Syntrophus</taxon>
    </lineage>
</organism>
<dbReference type="STRING" id="56780.SYN_02314"/>
<name>Q2LQP8_SYNAS</name>